<feature type="domain" description="Reverse transcriptase" evidence="3">
    <location>
        <begin position="842"/>
        <end position="1054"/>
    </location>
</feature>
<keyword evidence="1" id="KW-0175">Coiled coil</keyword>
<evidence type="ECO:0000313" key="4">
    <source>
        <dbReference type="EMBL" id="OLP80713.1"/>
    </source>
</evidence>
<sequence>MVPTAEGVEAGGAPRPGRRTLDVEPGIPGSVASLWQDADPQAQQVLRACVIEPPSSETDTDPRKVLNRYLAEYKSITQQHRNLVSRKAQLQIKADKIKAQFEKAVQDLADVSKDIEKAEEHLCRVQTQVQERLRDSEPPQVQDLQGLLKNEEKGSLVEADHLLVHENRFAVSSCVHGPLTHIFTEACEESIKFLVPPQLSGGTISVHPTMKKPQDDEDAMGDLGGGWFGEPMAPSMFAEGRFASETDTGPVLETGATSTVLTTRKGELVPTSPEWQHALWLAEKRIVTQIQPQVMSPILARYAAAAYRLRQKPSGWCCSSCAEWVWNQLNDPCQPREVVTPVGHVWPQLGEAAITGPIYFNVDFAQENLTPQGEAADSLAQHDTAGVATSNPGEDSRGRPQDARANLDKTVQRSPTRKDWCRLSDILAQAPEHCMQAKSAKLLDWIEEFEQGLEPDTLGYWLANRIAECLESDEEDTIGILACIEDLKVQAGRAPNRGVCTILQANVTQYRSEIKQWLVTNQCQIACLQETHVDKGQQNGLQSGLAAVSLESWAHPAEATQGGNSGGPGGGAKPQILAELAVFVQELRIPWILVGDWNCTPEELVSAGVLTMIKGKLVKPAEETTTQGSEIDYAVASAAIACCIQVEVDWEVPFKPHAAVKYTVHKGGINLPVPQAPRFTPEPGDIQADHEAQEAKLEAYMIGHQVDVTAVQMVLQKAKEEAQEWQKQRLDRTVSKAGNYAQARLEGSVAASAGQQDPLFDQLAADAILQLEQLGPLQDEAVAKVLRKMAKKAVGADGLSAQMFRALKPDQVALVAQAFREWEATGCMPETVTMTLVTLLAKKETEERPIGLTSYAYRAWCKTRYQLYDEWARQYKAAAPWDRAVKGLSSLEVAVTRVMKGELHRQSGKTGITLLLDLKGFYENVSHTALVEAAFKHQYPPLLLHGAMQVYRGKRHVCAENMISAPIVATKGIVAGCPLAPGLSKLIMHDVVAPIWHGSPKCHVDLYIDDTGFDIVSQDAKACARKAYLVWTRIKQQLDRAKLPLSAGKSAWVCSNPRAEKELIKLLRAEDPQIKSLAKDLGIDSGWGRRRRVTTHKARFAKGAQRQRRLGQLSPPQKSQVTACKQGVFGVALYGHVAVGLAPKRLKWVRHQHASVLGRMSLGSTEAVIEQATNKHDDPTYTVINQHFRFLHKLLVEWIQTPFDELETAFQHWVRRVQRHKEPWRIVVGPFGAAACYLKALGWEAVSLTQWKAEGETFHLLDRASLHRLSRKLKQACDQWRWDALAQCEGGHTLQKGIEWQAPRRALKKTPSKLHRNALVAVWQGAIRHGKGAVCTRCNQEATLSHVLWECSWWQDHHPEPQDFAMLRGKYPDPSLWLRGLGPPHVRPVTYRQRLVEEGIFQQQLVEDPSVLYATDGSPGASQDERFQVLTWGVVAFRKTDHDIEVLGRATGPVQGEQTVFRAEAAALLYVARKTKGDVDVTLDCQGVLKCLRRAPGWKSEDILQPLREHKDRLQLTWIISHLLLDTFCEKFGPQNWWRWKANQLVDDLVQKAANQQRDHNWEQKVIIQDEVVLRVNAFLADRVQKLFRYGTGEGKGQPGKVGGDSQNPADEQEYSYYSTEEEGLGQRPGGKAQKKDDMPVSPVPKLGEDQVQQPKPKEEDKQATSAKEEALWVNLIEMEALTPLPTELSDTLVLQAMFSVALAAKVVYVRDVGRGNLGLRPTNPEAGGPPVLVFLDVNGWHAYEEGQYPKWPNQAQLSGFWKTIAAHNTEMKNELKGPLRNPGRKTRVDTLLLGAQPLALAYSFLGTMGNVCARSKPGHSRHWCRECIVYWWDERDKEQSRYRRWLREQEAYEGHGEDYAADRSGLGTVNEGEEVVVCFCAAAPFQATVKQTPGIAKGLDLDLHPDLGEEQSTPLRLGPNVKSEFEDEVHAAAAEIAAGDRIEVSDEENDWNQCYAEPLTGPQPSRRPESEVPALWGMSRANRRRPTEAHHYMPPQVTAYRTSAGVLLKQPVTLQSLNKGQSRIVYSISSAIVMKITSRLEEHGEEHSFSLQFGAFCARVLGLRTLRMELVHNGQTTVYQFPALFQERVFRLTQWLERWGGSLEVVEKTALGYYLLGLLGSVMLSKVRPRDYGSTNLGVRSLDQRACELVLYDLASWSRESDVYRARLNINPTFEWLERALGHSYHMHLRVYQDMHSRPEELVPFCLSQCDLFREHAERQFGAHLTIP</sequence>
<dbReference type="InterPro" id="IPR000477">
    <property type="entry name" value="RT_dom"/>
</dbReference>
<proteinExistence type="predicted"/>
<name>A0A1Q9CCQ7_SYMMI</name>
<dbReference type="Proteomes" id="UP000186817">
    <property type="component" value="Unassembled WGS sequence"/>
</dbReference>
<dbReference type="EMBL" id="LSRX01001354">
    <property type="protein sequence ID" value="OLP80713.1"/>
    <property type="molecule type" value="Genomic_DNA"/>
</dbReference>
<dbReference type="InterPro" id="IPR036397">
    <property type="entry name" value="RNaseH_sf"/>
</dbReference>
<dbReference type="GO" id="GO:0003676">
    <property type="term" value="F:nucleic acid binding"/>
    <property type="evidence" value="ECO:0007669"/>
    <property type="project" value="InterPro"/>
</dbReference>
<evidence type="ECO:0000256" key="1">
    <source>
        <dbReference type="SAM" id="Coils"/>
    </source>
</evidence>
<dbReference type="Pfam" id="PF00078">
    <property type="entry name" value="RVT_1"/>
    <property type="match status" value="1"/>
</dbReference>
<dbReference type="InterPro" id="IPR012337">
    <property type="entry name" value="RNaseH-like_sf"/>
</dbReference>
<evidence type="ECO:0000259" key="3">
    <source>
        <dbReference type="Pfam" id="PF00078"/>
    </source>
</evidence>
<keyword evidence="5" id="KW-1185">Reference proteome</keyword>
<comment type="caution">
    <text evidence="4">The sequence shown here is derived from an EMBL/GenBank/DDBJ whole genome shotgun (WGS) entry which is preliminary data.</text>
</comment>
<feature type="region of interest" description="Disordered" evidence="2">
    <location>
        <begin position="1"/>
        <end position="21"/>
    </location>
</feature>
<feature type="compositionally biased region" description="Basic and acidic residues" evidence="2">
    <location>
        <begin position="394"/>
        <end position="411"/>
    </location>
</feature>
<gene>
    <name evidence="4" type="ORF">AK812_SmicGene38842</name>
</gene>
<feature type="coiled-coil region" evidence="1">
    <location>
        <begin position="80"/>
        <end position="121"/>
    </location>
</feature>
<dbReference type="PANTHER" id="PTHR19446">
    <property type="entry name" value="REVERSE TRANSCRIPTASES"/>
    <property type="match status" value="1"/>
</dbReference>
<dbReference type="SUPFAM" id="SSF56219">
    <property type="entry name" value="DNase I-like"/>
    <property type="match status" value="1"/>
</dbReference>
<reference evidence="4 5" key="1">
    <citation type="submission" date="2016-02" db="EMBL/GenBank/DDBJ databases">
        <title>Genome analysis of coral dinoflagellate symbionts highlights evolutionary adaptations to a symbiotic lifestyle.</title>
        <authorList>
            <person name="Aranda M."/>
            <person name="Li Y."/>
            <person name="Liew Y.J."/>
            <person name="Baumgarten S."/>
            <person name="Simakov O."/>
            <person name="Wilson M."/>
            <person name="Piel J."/>
            <person name="Ashoor H."/>
            <person name="Bougouffa S."/>
            <person name="Bajic V.B."/>
            <person name="Ryu T."/>
            <person name="Ravasi T."/>
            <person name="Bayer T."/>
            <person name="Micklem G."/>
            <person name="Kim H."/>
            <person name="Bhak J."/>
            <person name="Lajeunesse T.C."/>
            <person name="Voolstra C.R."/>
        </authorList>
    </citation>
    <scope>NUCLEOTIDE SEQUENCE [LARGE SCALE GENOMIC DNA]</scope>
    <source>
        <strain evidence="4 5">CCMP2467</strain>
    </source>
</reference>
<evidence type="ECO:0000256" key="2">
    <source>
        <dbReference type="SAM" id="MobiDB-lite"/>
    </source>
</evidence>
<organism evidence="4 5">
    <name type="scientific">Symbiodinium microadriaticum</name>
    <name type="common">Dinoflagellate</name>
    <name type="synonym">Zooxanthella microadriatica</name>
    <dbReference type="NCBI Taxonomy" id="2951"/>
    <lineage>
        <taxon>Eukaryota</taxon>
        <taxon>Sar</taxon>
        <taxon>Alveolata</taxon>
        <taxon>Dinophyceae</taxon>
        <taxon>Suessiales</taxon>
        <taxon>Symbiodiniaceae</taxon>
        <taxon>Symbiodinium</taxon>
    </lineage>
</organism>
<feature type="compositionally biased region" description="Gly residues" evidence="2">
    <location>
        <begin position="1592"/>
        <end position="1603"/>
    </location>
</feature>
<dbReference type="InterPro" id="IPR036691">
    <property type="entry name" value="Endo/exonu/phosph_ase_sf"/>
</dbReference>
<protein>
    <recommendedName>
        <fullName evidence="3">Reverse transcriptase domain-containing protein</fullName>
    </recommendedName>
</protein>
<accession>A0A1Q9CCQ7</accession>
<dbReference type="OrthoDB" id="446623at2759"/>
<dbReference type="Gene3D" id="3.60.10.10">
    <property type="entry name" value="Endonuclease/exonuclease/phosphatase"/>
    <property type="match status" value="1"/>
</dbReference>
<evidence type="ECO:0000313" key="5">
    <source>
        <dbReference type="Proteomes" id="UP000186817"/>
    </source>
</evidence>
<dbReference type="Gene3D" id="3.30.420.10">
    <property type="entry name" value="Ribonuclease H-like superfamily/Ribonuclease H"/>
    <property type="match status" value="1"/>
</dbReference>
<feature type="compositionally biased region" description="Basic and acidic residues" evidence="2">
    <location>
        <begin position="1656"/>
        <end position="1667"/>
    </location>
</feature>
<feature type="region of interest" description="Disordered" evidence="2">
    <location>
        <begin position="1591"/>
        <end position="1667"/>
    </location>
</feature>
<feature type="region of interest" description="Disordered" evidence="2">
    <location>
        <begin position="374"/>
        <end position="411"/>
    </location>
</feature>
<dbReference type="SUPFAM" id="SSF53098">
    <property type="entry name" value="Ribonuclease H-like"/>
    <property type="match status" value="1"/>
</dbReference>